<sequence length="89" mass="10095">MKNGTGVTRETPMRSIFQAYDRAVEFAQNTTLPRDQIPELLACSLVHYNIHPTSARELATEIVENHATREEAKKPHPLFKEGEAPCLDY</sequence>
<protein>
    <submittedName>
        <fullName evidence="2">Uncharacterized protein</fullName>
    </submittedName>
</protein>
<organism evidence="2 3">
    <name type="scientific">Candidatus Adlerbacteria bacterium RIFCSPHIGHO2_12_FULL_53_18</name>
    <dbReference type="NCBI Taxonomy" id="1797242"/>
    <lineage>
        <taxon>Bacteria</taxon>
        <taxon>Candidatus Adleribacteriota</taxon>
    </lineage>
</organism>
<name>A0A1F4XTT6_9BACT</name>
<proteinExistence type="predicted"/>
<feature type="compositionally biased region" description="Basic and acidic residues" evidence="1">
    <location>
        <begin position="68"/>
        <end position="83"/>
    </location>
</feature>
<accession>A0A1F4XTT6</accession>
<gene>
    <name evidence="2" type="ORF">A3F55_01765</name>
</gene>
<reference evidence="2 3" key="1">
    <citation type="journal article" date="2016" name="Nat. Commun.">
        <title>Thousands of microbial genomes shed light on interconnected biogeochemical processes in an aquifer system.</title>
        <authorList>
            <person name="Anantharaman K."/>
            <person name="Brown C.T."/>
            <person name="Hug L.A."/>
            <person name="Sharon I."/>
            <person name="Castelle C.J."/>
            <person name="Probst A.J."/>
            <person name="Thomas B.C."/>
            <person name="Singh A."/>
            <person name="Wilkins M.J."/>
            <person name="Karaoz U."/>
            <person name="Brodie E.L."/>
            <person name="Williams K.H."/>
            <person name="Hubbard S.S."/>
            <person name="Banfield J.F."/>
        </authorList>
    </citation>
    <scope>NUCLEOTIDE SEQUENCE [LARGE SCALE GENOMIC DNA]</scope>
</reference>
<dbReference type="AlphaFoldDB" id="A0A1F4XTT6"/>
<evidence type="ECO:0000256" key="1">
    <source>
        <dbReference type="SAM" id="MobiDB-lite"/>
    </source>
</evidence>
<comment type="caution">
    <text evidence="2">The sequence shown here is derived from an EMBL/GenBank/DDBJ whole genome shotgun (WGS) entry which is preliminary data.</text>
</comment>
<feature type="region of interest" description="Disordered" evidence="1">
    <location>
        <begin position="68"/>
        <end position="89"/>
    </location>
</feature>
<dbReference type="EMBL" id="MEWW01000003">
    <property type="protein sequence ID" value="OGC85129.1"/>
    <property type="molecule type" value="Genomic_DNA"/>
</dbReference>
<evidence type="ECO:0000313" key="2">
    <source>
        <dbReference type="EMBL" id="OGC85129.1"/>
    </source>
</evidence>
<dbReference type="Proteomes" id="UP000178091">
    <property type="component" value="Unassembled WGS sequence"/>
</dbReference>
<evidence type="ECO:0000313" key="3">
    <source>
        <dbReference type="Proteomes" id="UP000178091"/>
    </source>
</evidence>